<protein>
    <submittedName>
        <fullName evidence="5">Transcriptional regulator, HxlR family</fullName>
    </submittedName>
</protein>
<evidence type="ECO:0000256" key="2">
    <source>
        <dbReference type="ARBA" id="ARBA00023125"/>
    </source>
</evidence>
<dbReference type="InterPro" id="IPR036388">
    <property type="entry name" value="WH-like_DNA-bd_sf"/>
</dbReference>
<reference evidence="6" key="1">
    <citation type="submission" date="2017-03" db="EMBL/GenBank/DDBJ databases">
        <authorList>
            <person name="Monnet C."/>
        </authorList>
    </citation>
    <scope>NUCLEOTIDE SEQUENCE [LARGE SCALE GENOMIC DNA]</scope>
    <source>
        <strain evidence="6">ATCC 49514</strain>
    </source>
</reference>
<dbReference type="PANTHER" id="PTHR33204">
    <property type="entry name" value="TRANSCRIPTIONAL REGULATOR, MARR FAMILY"/>
    <property type="match status" value="1"/>
</dbReference>
<dbReference type="InterPro" id="IPR002577">
    <property type="entry name" value="HTH_HxlR"/>
</dbReference>
<evidence type="ECO:0000259" key="4">
    <source>
        <dbReference type="PROSITE" id="PS51118"/>
    </source>
</evidence>
<accession>A0A2H1HW30</accession>
<keyword evidence="6" id="KW-1185">Reference proteome</keyword>
<dbReference type="AlphaFoldDB" id="A0A2H1HW30"/>
<dbReference type="GO" id="GO:0003677">
    <property type="term" value="F:DNA binding"/>
    <property type="evidence" value="ECO:0007669"/>
    <property type="project" value="UniProtKB-KW"/>
</dbReference>
<keyword evidence="2" id="KW-0238">DNA-binding</keyword>
<dbReference type="Gene3D" id="1.10.10.10">
    <property type="entry name" value="Winged helix-like DNA-binding domain superfamily/Winged helix DNA-binding domain"/>
    <property type="match status" value="1"/>
</dbReference>
<dbReference type="InterPro" id="IPR036390">
    <property type="entry name" value="WH_DNA-bd_sf"/>
</dbReference>
<evidence type="ECO:0000256" key="3">
    <source>
        <dbReference type="ARBA" id="ARBA00023163"/>
    </source>
</evidence>
<dbReference type="PANTHER" id="PTHR33204:SF18">
    <property type="entry name" value="TRANSCRIPTIONAL REGULATORY PROTEIN"/>
    <property type="match status" value="1"/>
</dbReference>
<dbReference type="CDD" id="cd00090">
    <property type="entry name" value="HTH_ARSR"/>
    <property type="match status" value="1"/>
</dbReference>
<dbReference type="PROSITE" id="PS51118">
    <property type="entry name" value="HTH_HXLR"/>
    <property type="match status" value="1"/>
</dbReference>
<keyword evidence="3" id="KW-0804">Transcription</keyword>
<keyword evidence="1" id="KW-0805">Transcription regulation</keyword>
<dbReference type="EMBL" id="FXYX01000001">
    <property type="protein sequence ID" value="SMX67143.1"/>
    <property type="molecule type" value="Genomic_DNA"/>
</dbReference>
<dbReference type="InterPro" id="IPR011991">
    <property type="entry name" value="ArsR-like_HTH"/>
</dbReference>
<dbReference type="Pfam" id="PF01638">
    <property type="entry name" value="HxlR"/>
    <property type="match status" value="1"/>
</dbReference>
<organism evidence="5 6">
    <name type="scientific">Brevibacterium iodinum ATCC 49514</name>
    <dbReference type="NCBI Taxonomy" id="1255616"/>
    <lineage>
        <taxon>Bacteria</taxon>
        <taxon>Bacillati</taxon>
        <taxon>Actinomycetota</taxon>
        <taxon>Actinomycetes</taxon>
        <taxon>Micrococcales</taxon>
        <taxon>Brevibacteriaceae</taxon>
        <taxon>Brevibacterium</taxon>
    </lineage>
</organism>
<dbReference type="SUPFAM" id="SSF46785">
    <property type="entry name" value="Winged helix' DNA-binding domain"/>
    <property type="match status" value="1"/>
</dbReference>
<feature type="domain" description="HTH hxlR-type" evidence="4">
    <location>
        <begin position="12"/>
        <end position="107"/>
    </location>
</feature>
<evidence type="ECO:0000256" key="1">
    <source>
        <dbReference type="ARBA" id="ARBA00023015"/>
    </source>
</evidence>
<dbReference type="Proteomes" id="UP000234382">
    <property type="component" value="Unassembled WGS sequence"/>
</dbReference>
<sequence>MLSSMKSYGQFCGLARAAEVLGERWSLIILRDLLVGPKRFNELRQGNPGIPSNLLTTRLRELEAAGILERGIDGRSVVYRLSDYGSDLGPVLIELGRWGSRRMIEAREGEIPTDSSLAAALLTSRTVAKVRAFKVEVAAGPAVAHAEVSEAGVNVAEGADPTAHLFINGPGLRGLLADGDAEAAVAAGTVSVDGDESLLTEFVRAFRAPVDDSVGNTPSQN</sequence>
<gene>
    <name evidence="5" type="ORF">BI49514_00396</name>
</gene>
<evidence type="ECO:0000313" key="6">
    <source>
        <dbReference type="Proteomes" id="UP000234382"/>
    </source>
</evidence>
<proteinExistence type="predicted"/>
<name>A0A2H1HW30_9MICO</name>
<evidence type="ECO:0000313" key="5">
    <source>
        <dbReference type="EMBL" id="SMX67143.1"/>
    </source>
</evidence>